<dbReference type="GO" id="GO:0016747">
    <property type="term" value="F:acyltransferase activity, transferring groups other than amino-acyl groups"/>
    <property type="evidence" value="ECO:0007669"/>
    <property type="project" value="InterPro"/>
</dbReference>
<dbReference type="InterPro" id="IPR000182">
    <property type="entry name" value="GNAT_dom"/>
</dbReference>
<evidence type="ECO:0000313" key="3">
    <source>
        <dbReference type="Proteomes" id="UP000006403"/>
    </source>
</evidence>
<dbReference type="InterPro" id="IPR016181">
    <property type="entry name" value="Acyl_CoA_acyltransferase"/>
</dbReference>
<dbReference type="Gene3D" id="3.40.630.30">
    <property type="match status" value="1"/>
</dbReference>
<reference evidence="2 3" key="1">
    <citation type="submission" date="2012-04" db="EMBL/GenBank/DDBJ databases">
        <authorList>
            <person name="Weinstock G."/>
            <person name="Sodergren E."/>
            <person name="Lobos E.A."/>
            <person name="Fulton L."/>
            <person name="Fulton R."/>
            <person name="Courtney L."/>
            <person name="Fronick C."/>
            <person name="O'Laughlin M."/>
            <person name="Godfrey J."/>
            <person name="Wilson R.M."/>
            <person name="Miner T."/>
            <person name="Farmer C."/>
            <person name="Delehaunty K."/>
            <person name="Cordes M."/>
            <person name="Minx P."/>
            <person name="Tomlinson C."/>
            <person name="Chen J."/>
            <person name="Wollam A."/>
            <person name="Pepin K.H."/>
            <person name="Bhonagiri V."/>
            <person name="Zhang X."/>
            <person name="Suruliraj S."/>
            <person name="Warren W."/>
            <person name="Mitreva M."/>
            <person name="Mardis E.R."/>
            <person name="Wilson R.K."/>
        </authorList>
    </citation>
    <scope>NUCLEOTIDE SEQUENCE [LARGE SCALE GENOMIC DNA]</scope>
    <source>
        <strain evidence="2 3">505</strain>
    </source>
</reference>
<gene>
    <name evidence="2" type="ORF">HMPREF1348_02657</name>
</gene>
<organism evidence="2 3">
    <name type="scientific">Enterococcus faecium 505</name>
    <dbReference type="NCBI Taxonomy" id="1134806"/>
    <lineage>
        <taxon>Bacteria</taxon>
        <taxon>Bacillati</taxon>
        <taxon>Bacillota</taxon>
        <taxon>Bacilli</taxon>
        <taxon>Lactobacillales</taxon>
        <taxon>Enterococcaceae</taxon>
        <taxon>Enterococcus</taxon>
    </lineage>
</organism>
<dbReference type="HOGENOM" id="CLU_112419_0_0_9"/>
<dbReference type="Pfam" id="PF00583">
    <property type="entry name" value="Acetyltransf_1"/>
    <property type="match status" value="1"/>
</dbReference>
<name>J7CSA9_ENTFC</name>
<dbReference type="EMBL" id="AMBL01000091">
    <property type="protein sequence ID" value="EJY42945.1"/>
    <property type="molecule type" value="Genomic_DNA"/>
</dbReference>
<dbReference type="AlphaFoldDB" id="J7CSA9"/>
<dbReference type="SUPFAM" id="SSF55729">
    <property type="entry name" value="Acyl-CoA N-acyltransferases (Nat)"/>
    <property type="match status" value="1"/>
</dbReference>
<keyword evidence="2" id="KW-0808">Transferase</keyword>
<dbReference type="Proteomes" id="UP000006403">
    <property type="component" value="Unassembled WGS sequence"/>
</dbReference>
<sequence>MDTRRDRKMLDKTLPYAEIWMTRPLQLPVPMTPLAKGFKFRTYQKGDESAWSEIETSVGEFQTSDEALEYFQKNFAPYPEELERRMFFVETKNGEKVATCTAWRKKSRERVYPVFHWLAVKPVYQGKGLAKALTAKVLQEFPTLHTDGPIYLHTQTWSHQAIALYKKMGFSFIAENLDGTPNPDYEKVMQVLSKLDK</sequence>
<evidence type="ECO:0000259" key="1">
    <source>
        <dbReference type="PROSITE" id="PS51186"/>
    </source>
</evidence>
<accession>J7CSA9</accession>
<protein>
    <submittedName>
        <fullName evidence="2">Acetyltransferase, GNAT family</fullName>
    </submittedName>
</protein>
<dbReference type="PROSITE" id="PS51186">
    <property type="entry name" value="GNAT"/>
    <property type="match status" value="1"/>
</dbReference>
<dbReference type="CDD" id="cd04301">
    <property type="entry name" value="NAT_SF"/>
    <property type="match status" value="1"/>
</dbReference>
<comment type="caution">
    <text evidence="2">The sequence shown here is derived from an EMBL/GenBank/DDBJ whole genome shotgun (WGS) entry which is preliminary data.</text>
</comment>
<dbReference type="PATRIC" id="fig|1134806.3.peg.2537"/>
<feature type="domain" description="N-acetyltransferase" evidence="1">
    <location>
        <begin position="38"/>
        <end position="192"/>
    </location>
</feature>
<proteinExistence type="predicted"/>
<evidence type="ECO:0000313" key="2">
    <source>
        <dbReference type="EMBL" id="EJY42945.1"/>
    </source>
</evidence>